<dbReference type="AlphaFoldDB" id="A0A7D3Y3X0"/>
<dbReference type="Gene3D" id="3.40.50.10490">
    <property type="entry name" value="Glucose-6-phosphate isomerase like protein, domain 1"/>
    <property type="match status" value="1"/>
</dbReference>
<name>A0A7D3Y3X0_9BACL</name>
<evidence type="ECO:0000313" key="4">
    <source>
        <dbReference type="Proteomes" id="UP000503088"/>
    </source>
</evidence>
<dbReference type="CDD" id="cd05013">
    <property type="entry name" value="SIS_RpiR"/>
    <property type="match status" value="1"/>
</dbReference>
<dbReference type="InterPro" id="IPR022951">
    <property type="entry name" value="UPF0309"/>
</dbReference>
<dbReference type="EMBL" id="CP048104">
    <property type="protein sequence ID" value="QKG86023.1"/>
    <property type="molecule type" value="Genomic_DNA"/>
</dbReference>
<dbReference type="Proteomes" id="UP000503088">
    <property type="component" value="Chromosome"/>
</dbReference>
<dbReference type="InterPro" id="IPR046348">
    <property type="entry name" value="SIS_dom_sf"/>
</dbReference>
<keyword evidence="4" id="KW-1185">Reference proteome</keyword>
<evidence type="ECO:0000259" key="2">
    <source>
        <dbReference type="PROSITE" id="PS51464"/>
    </source>
</evidence>
<gene>
    <name evidence="3" type="ORF">GXN76_10850</name>
</gene>
<feature type="domain" description="SIS" evidence="2">
    <location>
        <begin position="29"/>
        <end position="212"/>
    </location>
</feature>
<evidence type="ECO:0000313" key="3">
    <source>
        <dbReference type="EMBL" id="QKG86023.1"/>
    </source>
</evidence>
<protein>
    <recommendedName>
        <fullName evidence="1">UPF0309 protein GXN76_10850</fullName>
    </recommendedName>
</protein>
<dbReference type="GO" id="GO:0097367">
    <property type="term" value="F:carbohydrate derivative binding"/>
    <property type="evidence" value="ECO:0007669"/>
    <property type="project" value="InterPro"/>
</dbReference>
<dbReference type="PANTHER" id="PTHR30390:SF7">
    <property type="entry name" value="PHOSPHOHEPTOSE ISOMERASE"/>
    <property type="match status" value="1"/>
</dbReference>
<proteinExistence type="inferred from homology"/>
<dbReference type="HAMAP" id="MF_01240">
    <property type="entry name" value="UPF0309"/>
    <property type="match status" value="1"/>
</dbReference>
<dbReference type="SUPFAM" id="SSF53697">
    <property type="entry name" value="SIS domain"/>
    <property type="match status" value="1"/>
</dbReference>
<dbReference type="PANTHER" id="PTHR30390">
    <property type="entry name" value="SEDOHEPTULOSE 7-PHOSPHATE ISOMERASE / DNAA INITIATOR-ASSOCIATING FACTOR FOR REPLICATION INITIATION"/>
    <property type="match status" value="1"/>
</dbReference>
<dbReference type="InterPro" id="IPR001347">
    <property type="entry name" value="SIS_dom"/>
</dbReference>
<organism evidence="3 4">
    <name type="scientific">Kroppenstedtia pulmonis</name>
    <dbReference type="NCBI Taxonomy" id="1380685"/>
    <lineage>
        <taxon>Bacteria</taxon>
        <taxon>Bacillati</taxon>
        <taxon>Bacillota</taxon>
        <taxon>Bacilli</taxon>
        <taxon>Bacillales</taxon>
        <taxon>Thermoactinomycetaceae</taxon>
        <taxon>Kroppenstedtia</taxon>
    </lineage>
</organism>
<comment type="similarity">
    <text evidence="1">Belongs to the UPF0309 family.</text>
</comment>
<evidence type="ECO:0000256" key="1">
    <source>
        <dbReference type="HAMAP-Rule" id="MF_01240"/>
    </source>
</evidence>
<dbReference type="NCBIfam" id="NF002805">
    <property type="entry name" value="PRK02947.1"/>
    <property type="match status" value="1"/>
</dbReference>
<dbReference type="PROSITE" id="PS51464">
    <property type="entry name" value="SIS"/>
    <property type="match status" value="1"/>
</dbReference>
<accession>A0A7D3Y3X0</accession>
<dbReference type="GO" id="GO:1901135">
    <property type="term" value="P:carbohydrate derivative metabolic process"/>
    <property type="evidence" value="ECO:0007669"/>
    <property type="project" value="InterPro"/>
</dbReference>
<sequence length="242" mass="26599">MDYFNGIQAKLREVETEQQEAMLRAADEVARSIKADGLIFLFGSGHSHILAEEMFYRAGGLAPVRPILPENLMLHKGASSSSQLERQNGYASTFMEKEQIGPNDVVIVISTSGINPVPIDVALIAKEKGAFVIGLTSRSYSEQTPSKHESGYRLYEVVDLVLDNRIDKGDAMIKHEELPVKFGPGSTVIGACMLNGIFVQAIYQMVEQGMKPPVFLSGNAEGTDMHNTQLVAKYRERIPLLS</sequence>
<dbReference type="InterPro" id="IPR050099">
    <property type="entry name" value="SIS_GmhA/DiaA_subfam"/>
</dbReference>
<dbReference type="KEGG" id="kpul:GXN76_10850"/>
<dbReference type="Pfam" id="PF13580">
    <property type="entry name" value="SIS_2"/>
    <property type="match status" value="1"/>
</dbReference>
<dbReference type="InterPro" id="IPR035472">
    <property type="entry name" value="RpiR-like_SIS"/>
</dbReference>
<reference evidence="3 4" key="1">
    <citation type="submission" date="2020-01" db="EMBL/GenBank/DDBJ databases">
        <authorList>
            <person name="Gulvik C.A."/>
            <person name="Batra D.G."/>
        </authorList>
    </citation>
    <scope>NUCLEOTIDE SEQUENCE [LARGE SCALE GENOMIC DNA]</scope>
    <source>
        <strain evidence="3 4">W9323</strain>
    </source>
</reference>